<evidence type="ECO:0000313" key="2">
    <source>
        <dbReference type="EMBL" id="CAD7280730.1"/>
    </source>
</evidence>
<dbReference type="Proteomes" id="UP000678499">
    <property type="component" value="Unassembled WGS sequence"/>
</dbReference>
<feature type="compositionally biased region" description="Low complexity" evidence="1">
    <location>
        <begin position="254"/>
        <end position="269"/>
    </location>
</feature>
<dbReference type="AlphaFoldDB" id="A0A7R9GFP1"/>
<organism evidence="2">
    <name type="scientific">Notodromas monacha</name>
    <dbReference type="NCBI Taxonomy" id="399045"/>
    <lineage>
        <taxon>Eukaryota</taxon>
        <taxon>Metazoa</taxon>
        <taxon>Ecdysozoa</taxon>
        <taxon>Arthropoda</taxon>
        <taxon>Crustacea</taxon>
        <taxon>Oligostraca</taxon>
        <taxon>Ostracoda</taxon>
        <taxon>Podocopa</taxon>
        <taxon>Podocopida</taxon>
        <taxon>Cypridocopina</taxon>
        <taxon>Cypridoidea</taxon>
        <taxon>Cyprididae</taxon>
        <taxon>Notodromas</taxon>
    </lineage>
</organism>
<protein>
    <submittedName>
        <fullName evidence="2">Uncharacterized protein</fullName>
    </submittedName>
</protein>
<name>A0A7R9GFP1_9CRUS</name>
<reference evidence="2" key="1">
    <citation type="submission" date="2020-11" db="EMBL/GenBank/DDBJ databases">
        <authorList>
            <person name="Tran Van P."/>
        </authorList>
    </citation>
    <scope>NUCLEOTIDE SEQUENCE</scope>
</reference>
<feature type="region of interest" description="Disordered" evidence="1">
    <location>
        <begin position="248"/>
        <end position="270"/>
    </location>
</feature>
<proteinExistence type="predicted"/>
<dbReference type="EMBL" id="OA884393">
    <property type="protein sequence ID" value="CAD7280730.1"/>
    <property type="molecule type" value="Genomic_DNA"/>
</dbReference>
<sequence>MEEAFPLDKTLEVSWAKPQTDKYSMIGFRRDLRQHGTIAQRIRWRDHRPGLCSPFQTSLLGQRPNDHLWHSQMAFYSSLHSQLPVTIGSHSAAAVQNILFPQSSNVPLLSSGINDPVTSGGNCFQNHSEGNGSGRKLVTNCPDDAPLNRVRCSYNPLYVSSTRPAAYDSSLPPSAAATTNVHLQQQQQPPWIFPHLSAPWPGSQALLHHMLPQFANRQHGLYHGSERKESFGAASGFSGTRRAMMRLGGDRRSSVCTSSSSNDSGSEASAGHNNNLGWFEGCDLDLLASLSLPFVIPGGEYGGGSFAYLHD</sequence>
<evidence type="ECO:0000256" key="1">
    <source>
        <dbReference type="SAM" id="MobiDB-lite"/>
    </source>
</evidence>
<evidence type="ECO:0000313" key="3">
    <source>
        <dbReference type="Proteomes" id="UP000678499"/>
    </source>
</evidence>
<gene>
    <name evidence="2" type="ORF">NMOB1V02_LOCUS8387</name>
</gene>
<keyword evidence="3" id="KW-1185">Reference proteome</keyword>
<accession>A0A7R9GFP1</accession>
<dbReference type="EMBL" id="CAJPEX010002356">
    <property type="protein sequence ID" value="CAG0920882.1"/>
    <property type="molecule type" value="Genomic_DNA"/>
</dbReference>